<evidence type="ECO:0000256" key="3">
    <source>
        <dbReference type="ARBA" id="ARBA00023134"/>
    </source>
</evidence>
<keyword evidence="3" id="KW-0342">GTP-binding</keyword>
<reference evidence="6" key="1">
    <citation type="submission" date="2025-08" db="UniProtKB">
        <authorList>
            <consortium name="Ensembl"/>
        </authorList>
    </citation>
    <scope>IDENTIFICATION</scope>
</reference>
<feature type="region of interest" description="Disordered" evidence="4">
    <location>
        <begin position="1"/>
        <end position="29"/>
    </location>
</feature>
<evidence type="ECO:0000256" key="2">
    <source>
        <dbReference type="ARBA" id="ARBA00022741"/>
    </source>
</evidence>
<feature type="compositionally biased region" description="Basic and acidic residues" evidence="4">
    <location>
        <begin position="1"/>
        <end position="13"/>
    </location>
</feature>
<feature type="domain" description="AIG1-type G" evidence="5">
    <location>
        <begin position="36"/>
        <end position="235"/>
    </location>
</feature>
<dbReference type="Pfam" id="PF04548">
    <property type="entry name" value="AIG1"/>
    <property type="match status" value="2"/>
</dbReference>
<dbReference type="SUPFAM" id="SSF52540">
    <property type="entry name" value="P-loop containing nucleoside triphosphate hydrolases"/>
    <property type="match status" value="2"/>
</dbReference>
<sequence>MKERRRAEEERAKERMKRMKKQKDNIRSQMSGTQHLSELRIVLMGYRRAGKSSAGNSILGREEFDLKTSAQCVRRHGEVADRHITVIEAPGWMINYTVEESPELLKQEILLSVSLCPPGPHAVLLIIRVDTRFKETEREVLQGHLDLLGERVWSHTIVLFTRGDSLSDTSIEQHIESEGQGLRRLLDKCGNRYHVLNNQNRSDHTQIKQLLEKIEETVAQNNRCHFEIDRKILQKMKERRRAEEERAKERMKRMKKQKDNIRSQMSGTQHLSELRIVLMGYRAAGKSSAGNSILGREEFDLKTSAQCVRRHGEVADRHITVIEAPGWMINYTVEESPELLKQEIVLSVSLCPPGPHAVLLIIRVDTRFKETEREVLQGHLDLLGERVWSHTIVLFTRGDSLSDTSIEQHIESEGQDLQWLLDKCGNRYHVLNNQNRSDHTQIKQLLEKIEETVAQNNDCHFEIDRKILQEIDGMKKTKERMDKRSEDIRSQIMSGDDGSDSWSVGSSAYSSFRSRSGADTVFGSSHSRDSSHTSYESGAIKRYNSIEFPPPNMSGDERSDSWSVGSSAYSSFRSRSGADSSSVFSSSRSKVSSHSSGFGSLRSIPESVEHSETKRAQGKPKISKLFPRILQKRDKHEEDTKKT</sequence>
<keyword evidence="7" id="KW-1185">Reference proteome</keyword>
<feature type="compositionally biased region" description="Basic and acidic residues" evidence="4">
    <location>
        <begin position="631"/>
        <end position="643"/>
    </location>
</feature>
<name>A0A8C1EMQ2_CYPCA</name>
<dbReference type="InterPro" id="IPR006703">
    <property type="entry name" value="G_AIG1"/>
</dbReference>
<dbReference type="InterPro" id="IPR027417">
    <property type="entry name" value="P-loop_NTPase"/>
</dbReference>
<organism evidence="6 7">
    <name type="scientific">Cyprinus carpio carpio</name>
    <dbReference type="NCBI Taxonomy" id="630221"/>
    <lineage>
        <taxon>Eukaryota</taxon>
        <taxon>Metazoa</taxon>
        <taxon>Chordata</taxon>
        <taxon>Craniata</taxon>
        <taxon>Vertebrata</taxon>
        <taxon>Euteleostomi</taxon>
        <taxon>Actinopterygii</taxon>
        <taxon>Neopterygii</taxon>
        <taxon>Teleostei</taxon>
        <taxon>Ostariophysi</taxon>
        <taxon>Cypriniformes</taxon>
        <taxon>Cyprinidae</taxon>
        <taxon>Cyprininae</taxon>
        <taxon>Cyprinus</taxon>
    </lineage>
</organism>
<evidence type="ECO:0000259" key="5">
    <source>
        <dbReference type="PROSITE" id="PS51720"/>
    </source>
</evidence>
<accession>A0A8C1EMQ2</accession>
<feature type="compositionally biased region" description="Low complexity" evidence="4">
    <location>
        <begin position="563"/>
        <end position="603"/>
    </location>
</feature>
<feature type="region of interest" description="Disordered" evidence="4">
    <location>
        <begin position="476"/>
        <end position="643"/>
    </location>
</feature>
<dbReference type="Gene3D" id="3.40.50.300">
    <property type="entry name" value="P-loop containing nucleotide triphosphate hydrolases"/>
    <property type="match status" value="2"/>
</dbReference>
<evidence type="ECO:0000313" key="6">
    <source>
        <dbReference type="Ensembl" id="ENSCCRP00000079069.2"/>
    </source>
</evidence>
<comment type="similarity">
    <text evidence="1">Belongs to the TRAFAC class TrmE-Era-EngA-EngB-Septin-like GTPase superfamily. AIG1/Toc34/Toc159-like paraseptin GTPase family. IAN subfamily.</text>
</comment>
<dbReference type="FunFam" id="3.40.50.300:FF:001756">
    <property type="entry name" value="Si:dkey-185m8.2"/>
    <property type="match status" value="1"/>
</dbReference>
<dbReference type="Proteomes" id="UP001108240">
    <property type="component" value="Unplaced"/>
</dbReference>
<feature type="compositionally biased region" description="Low complexity" evidence="4">
    <location>
        <begin position="494"/>
        <end position="518"/>
    </location>
</feature>
<feature type="domain" description="AIG1-type G" evidence="5">
    <location>
        <begin position="271"/>
        <end position="470"/>
    </location>
</feature>
<evidence type="ECO:0000256" key="4">
    <source>
        <dbReference type="SAM" id="MobiDB-lite"/>
    </source>
</evidence>
<evidence type="ECO:0000256" key="1">
    <source>
        <dbReference type="ARBA" id="ARBA00008535"/>
    </source>
</evidence>
<dbReference type="PANTHER" id="PTHR10903">
    <property type="entry name" value="GTPASE, IMAP FAMILY MEMBER-RELATED"/>
    <property type="match status" value="1"/>
</dbReference>
<dbReference type="PROSITE" id="PS51720">
    <property type="entry name" value="G_AIG1"/>
    <property type="match status" value="2"/>
</dbReference>
<dbReference type="InterPro" id="IPR045058">
    <property type="entry name" value="GIMA/IAN/Toc"/>
</dbReference>
<dbReference type="GeneTree" id="ENSGT00940000162556"/>
<feature type="compositionally biased region" description="Basic and acidic residues" evidence="4">
    <location>
        <begin position="476"/>
        <end position="489"/>
    </location>
</feature>
<keyword evidence="2" id="KW-0547">Nucleotide-binding</keyword>
<proteinExistence type="inferred from homology"/>
<dbReference type="Ensembl" id="ENSCCRT00000085784.2">
    <property type="protein sequence ID" value="ENSCCRP00000079069.2"/>
    <property type="gene ID" value="ENSCCRG00000042840.2"/>
</dbReference>
<dbReference type="CDD" id="cd01852">
    <property type="entry name" value="AIG1"/>
    <property type="match status" value="2"/>
</dbReference>
<protein>
    <recommendedName>
        <fullName evidence="5">AIG1-type G domain-containing protein</fullName>
    </recommendedName>
</protein>
<reference evidence="6" key="2">
    <citation type="submission" date="2025-09" db="UniProtKB">
        <authorList>
            <consortium name="Ensembl"/>
        </authorList>
    </citation>
    <scope>IDENTIFICATION</scope>
</reference>
<dbReference type="AlphaFoldDB" id="A0A8C1EMQ2"/>
<feature type="region of interest" description="Disordered" evidence="4">
    <location>
        <begin position="245"/>
        <end position="264"/>
    </location>
</feature>
<dbReference type="GO" id="GO:0005525">
    <property type="term" value="F:GTP binding"/>
    <property type="evidence" value="ECO:0007669"/>
    <property type="project" value="UniProtKB-KW"/>
</dbReference>
<dbReference type="FunFam" id="3.40.50.300:FF:001809">
    <property type="entry name" value="Si:ch1073-365p7.2"/>
    <property type="match status" value="1"/>
</dbReference>
<evidence type="ECO:0000313" key="7">
    <source>
        <dbReference type="Proteomes" id="UP001108240"/>
    </source>
</evidence>
<dbReference type="PANTHER" id="PTHR10903:SF107">
    <property type="entry name" value="GTPASE IMAP FAMILY MEMBER 4-LIKE-RELATED"/>
    <property type="match status" value="1"/>
</dbReference>